<evidence type="ECO:0000313" key="7">
    <source>
        <dbReference type="Proteomes" id="UP001390669"/>
    </source>
</evidence>
<protein>
    <submittedName>
        <fullName evidence="6">FAD-dependent oxidoreductase</fullName>
    </submittedName>
</protein>
<comment type="caution">
    <text evidence="6">The sequence shown here is derived from an EMBL/GenBank/DDBJ whole genome shotgun (WGS) entry which is preliminary data.</text>
</comment>
<dbReference type="SUPFAM" id="SSF51905">
    <property type="entry name" value="FAD/NAD(P)-binding domain"/>
    <property type="match status" value="1"/>
</dbReference>
<dbReference type="Gene3D" id="3.90.700.10">
    <property type="entry name" value="Succinate dehydrogenase/fumarate reductase flavoprotein, catalytic domain"/>
    <property type="match status" value="1"/>
</dbReference>
<keyword evidence="4" id="KW-0560">Oxidoreductase</keyword>
<feature type="domain" description="FAD-dependent oxidoreductase 2 FAD-binding" evidence="5">
    <location>
        <begin position="27"/>
        <end position="482"/>
    </location>
</feature>
<name>A0ABU9SEX2_9BURK</name>
<proteinExistence type="predicted"/>
<evidence type="ECO:0000259" key="5">
    <source>
        <dbReference type="Pfam" id="PF00890"/>
    </source>
</evidence>
<evidence type="ECO:0000256" key="3">
    <source>
        <dbReference type="ARBA" id="ARBA00022827"/>
    </source>
</evidence>
<organism evidence="6 7">
    <name type="scientific">Paraburkholderia guartelaensis</name>
    <dbReference type="NCBI Taxonomy" id="2546446"/>
    <lineage>
        <taxon>Bacteria</taxon>
        <taxon>Pseudomonadati</taxon>
        <taxon>Pseudomonadota</taxon>
        <taxon>Betaproteobacteria</taxon>
        <taxon>Burkholderiales</taxon>
        <taxon>Burkholderiaceae</taxon>
        <taxon>Paraburkholderia</taxon>
    </lineage>
</organism>
<dbReference type="Pfam" id="PF00890">
    <property type="entry name" value="FAD_binding_2"/>
    <property type="match status" value="1"/>
</dbReference>
<dbReference type="InterPro" id="IPR036188">
    <property type="entry name" value="FAD/NAD-bd_sf"/>
</dbReference>
<dbReference type="Proteomes" id="UP001390669">
    <property type="component" value="Unassembled WGS sequence"/>
</dbReference>
<dbReference type="InterPro" id="IPR027477">
    <property type="entry name" value="Succ_DH/fumarate_Rdtase_cat_sf"/>
</dbReference>
<dbReference type="EMBL" id="JAYMRW010000007">
    <property type="protein sequence ID" value="MEM5449358.1"/>
    <property type="molecule type" value="Genomic_DNA"/>
</dbReference>
<evidence type="ECO:0000256" key="2">
    <source>
        <dbReference type="ARBA" id="ARBA00022630"/>
    </source>
</evidence>
<dbReference type="InterPro" id="IPR003953">
    <property type="entry name" value="FAD-dep_OxRdtase_2_FAD-bd"/>
</dbReference>
<comment type="cofactor">
    <cofactor evidence="1">
        <name>FAD</name>
        <dbReference type="ChEBI" id="CHEBI:57692"/>
    </cofactor>
</comment>
<sequence length="504" mass="53351">MSAAAPVNRCAKHKKYLKEIEVTTDYDLIVIGAGGAGLAAAATAAEAGCSVLVLEAEDRIGGSTALSDGVFNAAATSVQRALGLEDSVEAYFDYYMTLNAWRQPAALIRSFCKNATPTLEWLYSLGVECPAEHVHKVPGAVYPCAAGRPGLYASGVEWPPRGHVPVGGGQAYIDALSQRCGALGVQIVLRTRVQRLLTEDGAVVGVDVGGESVRSHAVALTCGGIAHDPELLRRYFPDAYSGFDADYRPDTISAAGSRGDGIRLGEQVGALIDGVNCGLLGTMAYFRRTPQKGFPGFQPTSLIYVNREGRRFADETAPYAVMPGLIKKQGNVVWGVFDEAARLRSDPSRGGYAQGWSPDFVLHAVSTGDIARAETLGRLALTCGIDAEALSVSVEQYNDDLRIGIDRHFDRSLKDLFPISEPPFYAFEYRPCNVNLTGAGARINAAAEVLDRRAKAIDGLYAAGESGAGVIGERYVGGGNSVANALTMGRVLGKSVAVRLGKAQ</sequence>
<reference evidence="6 7" key="1">
    <citation type="submission" date="2024-01" db="EMBL/GenBank/DDBJ databases">
        <title>The diversity of rhizobia nodulating Mimosa spp. in eleven states of Brazil covering several biomes is determined by host plant, location, and edaphic factors.</title>
        <authorList>
            <person name="Rouws L."/>
            <person name="Barauna A."/>
            <person name="Beukes C."/>
            <person name="De Faria S.M."/>
            <person name="Gross E."/>
            <person name="Dos Reis Junior F.B."/>
            <person name="Simon M."/>
            <person name="Maluk M."/>
            <person name="Odee D.W."/>
            <person name="Kenicer G."/>
            <person name="Young J.P.W."/>
            <person name="Reis V.M."/>
            <person name="Zilli J."/>
            <person name="James E.K."/>
        </authorList>
    </citation>
    <scope>NUCLEOTIDE SEQUENCE [LARGE SCALE GENOMIC DNA]</scope>
    <source>
        <strain evidence="6 7">JPY164</strain>
    </source>
</reference>
<evidence type="ECO:0000256" key="1">
    <source>
        <dbReference type="ARBA" id="ARBA00001974"/>
    </source>
</evidence>
<dbReference type="SUPFAM" id="SSF56425">
    <property type="entry name" value="Succinate dehydrogenase/fumarate reductase flavoprotein, catalytic domain"/>
    <property type="match status" value="1"/>
</dbReference>
<dbReference type="PANTHER" id="PTHR43400">
    <property type="entry name" value="FUMARATE REDUCTASE"/>
    <property type="match status" value="1"/>
</dbReference>
<accession>A0ABU9SEX2</accession>
<gene>
    <name evidence="6" type="ORF">VSR33_17900</name>
</gene>
<dbReference type="Gene3D" id="3.50.50.60">
    <property type="entry name" value="FAD/NAD(P)-binding domain"/>
    <property type="match status" value="1"/>
</dbReference>
<dbReference type="PRINTS" id="PR00411">
    <property type="entry name" value="PNDRDTASEI"/>
</dbReference>
<keyword evidence="7" id="KW-1185">Reference proteome</keyword>
<keyword evidence="3" id="KW-0274">FAD</keyword>
<dbReference type="RefSeq" id="WP_406952635.1">
    <property type="nucleotide sequence ID" value="NZ_JAYMRW010000007.1"/>
</dbReference>
<dbReference type="InterPro" id="IPR050315">
    <property type="entry name" value="FAD-oxidoreductase_2"/>
</dbReference>
<keyword evidence="2" id="KW-0285">Flavoprotein</keyword>
<evidence type="ECO:0000313" key="6">
    <source>
        <dbReference type="EMBL" id="MEM5449358.1"/>
    </source>
</evidence>
<evidence type="ECO:0000256" key="4">
    <source>
        <dbReference type="ARBA" id="ARBA00023002"/>
    </source>
</evidence>
<dbReference type="PANTHER" id="PTHR43400:SF10">
    <property type="entry name" value="3-OXOSTEROID 1-DEHYDROGENASE"/>
    <property type="match status" value="1"/>
</dbReference>